<sequence length="200" mass="22103">MPSASKPATSNVLDYLDSLPEWSRMLCSELRRIILAADPSLTEEWKWGPHYSGNGMVCGWGAFQKHVKLTFFNGSAMPDSAGLFNHCTDNEFSRSIKFNPGDALDEALLTAYVRASVAVNKTGFRRVVAPREDAVPDDLLAALRNNKAAGAFFDALTPGYKREYIELVTSAKQEKTRLARIEKVLAACAAGRKPNDQYKK</sequence>
<organism evidence="2 3">
    <name type="scientific">Flaviaesturariibacter amylovorans</name>
    <dbReference type="NCBI Taxonomy" id="1084520"/>
    <lineage>
        <taxon>Bacteria</taxon>
        <taxon>Pseudomonadati</taxon>
        <taxon>Bacteroidota</taxon>
        <taxon>Chitinophagia</taxon>
        <taxon>Chitinophagales</taxon>
        <taxon>Chitinophagaceae</taxon>
        <taxon>Flaviaestuariibacter</taxon>
    </lineage>
</organism>
<dbReference type="Pfam" id="PF13376">
    <property type="entry name" value="OmdA"/>
    <property type="match status" value="1"/>
</dbReference>
<evidence type="ECO:0000259" key="1">
    <source>
        <dbReference type="Pfam" id="PF08818"/>
    </source>
</evidence>
<evidence type="ECO:0000313" key="3">
    <source>
        <dbReference type="Proteomes" id="UP001501725"/>
    </source>
</evidence>
<dbReference type="SUPFAM" id="SSF159888">
    <property type="entry name" value="YdhG-like"/>
    <property type="match status" value="1"/>
</dbReference>
<dbReference type="Proteomes" id="UP001501725">
    <property type="component" value="Unassembled WGS sequence"/>
</dbReference>
<keyword evidence="3" id="KW-1185">Reference proteome</keyword>
<evidence type="ECO:0000313" key="2">
    <source>
        <dbReference type="EMBL" id="GAA4344280.1"/>
    </source>
</evidence>
<dbReference type="InterPro" id="IPR014922">
    <property type="entry name" value="YdhG-like"/>
</dbReference>
<dbReference type="EMBL" id="BAABGY010000019">
    <property type="protein sequence ID" value="GAA4344280.1"/>
    <property type="molecule type" value="Genomic_DNA"/>
</dbReference>
<proteinExistence type="predicted"/>
<dbReference type="RefSeq" id="WP_345258310.1">
    <property type="nucleotide sequence ID" value="NZ_BAABGY010000019.1"/>
</dbReference>
<dbReference type="Gene3D" id="3.90.1150.200">
    <property type="match status" value="1"/>
</dbReference>
<protein>
    <recommendedName>
        <fullName evidence="1">YdhG-like domain-containing protein</fullName>
    </recommendedName>
</protein>
<accession>A0ABP8HTN7</accession>
<dbReference type="Pfam" id="PF08818">
    <property type="entry name" value="DUF1801"/>
    <property type="match status" value="1"/>
</dbReference>
<comment type="caution">
    <text evidence="2">The sequence shown here is derived from an EMBL/GenBank/DDBJ whole genome shotgun (WGS) entry which is preliminary data.</text>
</comment>
<name>A0ABP8HTN7_9BACT</name>
<reference evidence="3" key="1">
    <citation type="journal article" date="2019" name="Int. J. Syst. Evol. Microbiol.">
        <title>The Global Catalogue of Microorganisms (GCM) 10K type strain sequencing project: providing services to taxonomists for standard genome sequencing and annotation.</title>
        <authorList>
            <consortium name="The Broad Institute Genomics Platform"/>
            <consortium name="The Broad Institute Genome Sequencing Center for Infectious Disease"/>
            <person name="Wu L."/>
            <person name="Ma J."/>
        </authorList>
    </citation>
    <scope>NUCLEOTIDE SEQUENCE [LARGE SCALE GENOMIC DNA]</scope>
    <source>
        <strain evidence="3">JCM 17919</strain>
    </source>
</reference>
<gene>
    <name evidence="2" type="ORF">GCM10023184_45350</name>
</gene>
<feature type="domain" description="YdhG-like" evidence="1">
    <location>
        <begin position="26"/>
        <end position="117"/>
    </location>
</feature>